<name>A0A433V4F1_9CYAN</name>
<organism evidence="1 2">
    <name type="scientific">Dulcicalothrix desertica PCC 7102</name>
    <dbReference type="NCBI Taxonomy" id="232991"/>
    <lineage>
        <taxon>Bacteria</taxon>
        <taxon>Bacillati</taxon>
        <taxon>Cyanobacteriota</taxon>
        <taxon>Cyanophyceae</taxon>
        <taxon>Nostocales</taxon>
        <taxon>Calotrichaceae</taxon>
        <taxon>Dulcicalothrix</taxon>
    </lineage>
</organism>
<dbReference type="AlphaFoldDB" id="A0A433V4F1"/>
<comment type="caution">
    <text evidence="1">The sequence shown here is derived from an EMBL/GenBank/DDBJ whole genome shotgun (WGS) entry which is preliminary data.</text>
</comment>
<dbReference type="EMBL" id="RSCL01000021">
    <property type="protein sequence ID" value="RUT00955.1"/>
    <property type="molecule type" value="Genomic_DNA"/>
</dbReference>
<keyword evidence="2" id="KW-1185">Reference proteome</keyword>
<reference evidence="1" key="2">
    <citation type="journal article" date="2019" name="Genome Biol. Evol.">
        <title>Day and night: Metabolic profiles and evolutionary relationships of six axenic non-marine cyanobacteria.</title>
        <authorList>
            <person name="Will S.E."/>
            <person name="Henke P."/>
            <person name="Boedeker C."/>
            <person name="Huang S."/>
            <person name="Brinkmann H."/>
            <person name="Rohde M."/>
            <person name="Jarek M."/>
            <person name="Friedl T."/>
            <person name="Seufert S."/>
            <person name="Schumacher M."/>
            <person name="Overmann J."/>
            <person name="Neumann-Schaal M."/>
            <person name="Petersen J."/>
        </authorList>
    </citation>
    <scope>NUCLEOTIDE SEQUENCE [LARGE SCALE GENOMIC DNA]</scope>
    <source>
        <strain evidence="1">PCC 7102</strain>
    </source>
</reference>
<gene>
    <name evidence="1" type="ORF">DSM106972_069610</name>
</gene>
<protein>
    <submittedName>
        <fullName evidence="1">Uncharacterized protein</fullName>
    </submittedName>
</protein>
<evidence type="ECO:0000313" key="2">
    <source>
        <dbReference type="Proteomes" id="UP000271624"/>
    </source>
</evidence>
<proteinExistence type="predicted"/>
<accession>A0A433V4F1</accession>
<reference evidence="1" key="1">
    <citation type="submission" date="2018-12" db="EMBL/GenBank/DDBJ databases">
        <authorList>
            <person name="Will S."/>
            <person name="Neumann-Schaal M."/>
            <person name="Henke P."/>
        </authorList>
    </citation>
    <scope>NUCLEOTIDE SEQUENCE</scope>
    <source>
        <strain evidence="1">PCC 7102</strain>
    </source>
</reference>
<evidence type="ECO:0000313" key="1">
    <source>
        <dbReference type="EMBL" id="RUT00955.1"/>
    </source>
</evidence>
<dbReference type="Proteomes" id="UP000271624">
    <property type="component" value="Unassembled WGS sequence"/>
</dbReference>
<dbReference type="RefSeq" id="WP_127085095.1">
    <property type="nucleotide sequence ID" value="NZ_RSCL01000021.1"/>
</dbReference>
<dbReference type="OrthoDB" id="452859at2"/>
<sequence>MEQWQFLIQKQGERAWQPLESAYAEIVEGRYRIVASSDSVNTDVEVRVIYQSPSEIPPRRRIHKRLRRTNSEGLAAVMPFTDFTPGVWEVRCSGDLMSDMFGNSWQHNLRLQVLPLIATTEITPGNNNTEGYVVSNLPIPPAPPSFLRVDVENTNTDYTDYTGDTDDTDEINNTGEINNTDEIDNTDEINNTGDTGEIDNTDEIENIDNIDVIVDEPVGLSINSLALSIRNSEIEAIVDQPVNPVWVRGDTAEQILQNLIELALPNSNSLLEEENSESSQLEQPLPLVLRLDEQSYVAQWGRSLTIRGRVKLRDDDSSHKDDTSDFESVGAGELRVELRSPLGLEVLVQQQKSIGERLLPFGFDFSVEIPASCESKLILADIYLYGALSSVGDAILLASQSFIVTADVSELLASVATAKPSEPDMLDVAQPQLTPEPEKTVSIDLELFNLAKTAKGQFTPLVTQPSPKRALPLRVDDYKPKREEVETWRLSDSSSYGALASSIASSTFPFLRKRQLPIEDSSASNILVEECLEQDNLEVQNIELENIELRNIELENIEHETLDSKTDTMEVNVDVPETTNHAITDNAAVSNQHHNYTEQNSEPLRTSTFSYNAEMANRPYVSPLIKKWMQSQGYSTSENINLEYQNYPASMAPQNVSDLISTQNGTENQREDENSNISQERLEGALYTQSIIYIEADTRIQSVQEVPEKTEEIKTASTWIAQEIVVDDIEEGGDNTQLDLDETLAPEASVAEMLSSLPFNLEDIEILPVPQINVPGKELVSGNTIRVRILLKEIRPNTCIKLWVEDCQTRWLLEGPHILTDLLPNSFESGMEVITELNIPFGCVEIRIEAVSLDIRTQLESDKASVQRTVVPPDLPVLQFDELLGI</sequence>